<dbReference type="PANTHER" id="PTHR35046">
    <property type="entry name" value="ZINC KNUCKLE (CCHC-TYPE) FAMILY PROTEIN"/>
    <property type="match status" value="1"/>
</dbReference>
<comment type="caution">
    <text evidence="2">The sequence shown here is derived from an EMBL/GenBank/DDBJ whole genome shotgun (WGS) entry which is preliminary data.</text>
</comment>
<reference evidence="2 3" key="1">
    <citation type="submission" date="2017-11" db="EMBL/GenBank/DDBJ databases">
        <title>De-novo sequencing of pomegranate (Punica granatum L.) genome.</title>
        <authorList>
            <person name="Akparov Z."/>
            <person name="Amiraslanov A."/>
            <person name="Hajiyeva S."/>
            <person name="Abbasov M."/>
            <person name="Kaur K."/>
            <person name="Hamwieh A."/>
            <person name="Solovyev V."/>
            <person name="Salamov A."/>
            <person name="Braich B."/>
            <person name="Kosarev P."/>
            <person name="Mahmoud A."/>
            <person name="Hajiyev E."/>
            <person name="Babayeva S."/>
            <person name="Izzatullayeva V."/>
            <person name="Mammadov A."/>
            <person name="Mammadov A."/>
            <person name="Sharifova S."/>
            <person name="Ojaghi J."/>
            <person name="Eynullazada K."/>
            <person name="Bayramov B."/>
            <person name="Abdulazimova A."/>
            <person name="Shahmuradov I."/>
        </authorList>
    </citation>
    <scope>NUCLEOTIDE SEQUENCE [LARGE SCALE GENOMIC DNA]</scope>
    <source>
        <strain evidence="3">cv. AG2017</strain>
        <tissue evidence="2">Leaf</tissue>
    </source>
</reference>
<dbReference type="PANTHER" id="PTHR35046:SF18">
    <property type="entry name" value="RNA-DIRECTED DNA POLYMERASE"/>
    <property type="match status" value="1"/>
</dbReference>
<keyword evidence="3" id="KW-1185">Reference proteome</keyword>
<evidence type="ECO:0000313" key="2">
    <source>
        <dbReference type="EMBL" id="PKI33458.1"/>
    </source>
</evidence>
<dbReference type="AlphaFoldDB" id="A0A2I0HP28"/>
<dbReference type="EMBL" id="PGOL01006581">
    <property type="protein sequence ID" value="PKI33458.1"/>
    <property type="molecule type" value="Genomic_DNA"/>
</dbReference>
<sequence length="182" mass="21588">MTPRATDEEWSRNNIFQSTCTIGNRICRFMIDSGSCENIVSAEALQKLSLRSEPHPKPYKLAWLKKGRSVIGYSRVHCISWYQSQVDLGSTMPPRRRDRVEDAHDRDNLRHLEQRLEQRMDRMMEQLTHQMATLMENQNRRNPNPNSDLDREETEEGSEGENYFVDIPRRQQWGPIEKDRQR</sequence>
<dbReference type="CDD" id="cd00303">
    <property type="entry name" value="retropepsin_like"/>
    <property type="match status" value="1"/>
</dbReference>
<dbReference type="STRING" id="22663.A0A2I0HP28"/>
<proteinExistence type="predicted"/>
<accession>A0A2I0HP28</accession>
<protein>
    <submittedName>
        <fullName evidence="2">Uncharacterized protein</fullName>
    </submittedName>
</protein>
<gene>
    <name evidence="2" type="ORF">CRG98_046150</name>
</gene>
<evidence type="ECO:0000256" key="1">
    <source>
        <dbReference type="SAM" id="MobiDB-lite"/>
    </source>
</evidence>
<dbReference type="Gene3D" id="2.40.70.10">
    <property type="entry name" value="Acid Proteases"/>
    <property type="match status" value="1"/>
</dbReference>
<evidence type="ECO:0000313" key="3">
    <source>
        <dbReference type="Proteomes" id="UP000233551"/>
    </source>
</evidence>
<name>A0A2I0HP28_PUNGR</name>
<feature type="compositionally biased region" description="Polar residues" evidence="1">
    <location>
        <begin position="135"/>
        <end position="147"/>
    </location>
</feature>
<dbReference type="Proteomes" id="UP000233551">
    <property type="component" value="Unassembled WGS sequence"/>
</dbReference>
<feature type="region of interest" description="Disordered" evidence="1">
    <location>
        <begin position="135"/>
        <end position="182"/>
    </location>
</feature>
<feature type="compositionally biased region" description="Acidic residues" evidence="1">
    <location>
        <begin position="150"/>
        <end position="159"/>
    </location>
</feature>
<organism evidence="2 3">
    <name type="scientific">Punica granatum</name>
    <name type="common">Pomegranate</name>
    <dbReference type="NCBI Taxonomy" id="22663"/>
    <lineage>
        <taxon>Eukaryota</taxon>
        <taxon>Viridiplantae</taxon>
        <taxon>Streptophyta</taxon>
        <taxon>Embryophyta</taxon>
        <taxon>Tracheophyta</taxon>
        <taxon>Spermatophyta</taxon>
        <taxon>Magnoliopsida</taxon>
        <taxon>eudicotyledons</taxon>
        <taxon>Gunneridae</taxon>
        <taxon>Pentapetalae</taxon>
        <taxon>rosids</taxon>
        <taxon>malvids</taxon>
        <taxon>Myrtales</taxon>
        <taxon>Lythraceae</taxon>
        <taxon>Punica</taxon>
    </lineage>
</organism>
<dbReference type="InterPro" id="IPR021109">
    <property type="entry name" value="Peptidase_aspartic_dom_sf"/>
</dbReference>